<dbReference type="AlphaFoldDB" id="A0A2W5NBD9"/>
<evidence type="ECO:0000313" key="2">
    <source>
        <dbReference type="Proteomes" id="UP000248597"/>
    </source>
</evidence>
<evidence type="ECO:0008006" key="3">
    <source>
        <dbReference type="Google" id="ProtNLM"/>
    </source>
</evidence>
<comment type="caution">
    <text evidence="1">The sequence shown here is derived from an EMBL/GenBank/DDBJ whole genome shotgun (WGS) entry which is preliminary data.</text>
</comment>
<gene>
    <name evidence="1" type="ORF">DI569_03990</name>
</gene>
<sequence>MTVTPRFALPLLATAQAQKEVTHNEALALIDALIQPLVEGGPHTVPPAAPGEGQCWLVGVGASGAWSGRDEAIAIWTEGGWRFVAPRDGMRVFRLDDGRWLRRATGSWVEAATLAGASGGGIVDAEARSTLAALILILEAHGLLISG</sequence>
<organism evidence="1 2">
    <name type="scientific">Sphingopyxis macrogoltabida</name>
    <name type="common">Sphingomonas macrogoltabidus</name>
    <dbReference type="NCBI Taxonomy" id="33050"/>
    <lineage>
        <taxon>Bacteria</taxon>
        <taxon>Pseudomonadati</taxon>
        <taxon>Pseudomonadota</taxon>
        <taxon>Alphaproteobacteria</taxon>
        <taxon>Sphingomonadales</taxon>
        <taxon>Sphingomonadaceae</taxon>
        <taxon>Sphingopyxis</taxon>
    </lineage>
</organism>
<dbReference type="Pfam" id="PF10983">
    <property type="entry name" value="DUF2793"/>
    <property type="match status" value="1"/>
</dbReference>
<protein>
    <recommendedName>
        <fullName evidence="3">DUF2793 domain-containing protein</fullName>
    </recommendedName>
</protein>
<dbReference type="EMBL" id="QFPJ01000006">
    <property type="protein sequence ID" value="PZQ23610.1"/>
    <property type="molecule type" value="Genomic_DNA"/>
</dbReference>
<dbReference type="Proteomes" id="UP000248597">
    <property type="component" value="Unassembled WGS sequence"/>
</dbReference>
<accession>A0A2W5NBD9</accession>
<evidence type="ECO:0000313" key="1">
    <source>
        <dbReference type="EMBL" id="PZQ23610.1"/>
    </source>
</evidence>
<dbReference type="InterPro" id="IPR021251">
    <property type="entry name" value="DUF2793"/>
</dbReference>
<name>A0A2W5NBD9_SPHMC</name>
<proteinExistence type="predicted"/>
<reference evidence="1 2" key="1">
    <citation type="submission" date="2017-08" db="EMBL/GenBank/DDBJ databases">
        <title>Infants hospitalized years apart are colonized by the same room-sourced microbial strains.</title>
        <authorList>
            <person name="Brooks B."/>
            <person name="Olm M.R."/>
            <person name="Firek B.A."/>
            <person name="Baker R."/>
            <person name="Thomas B.C."/>
            <person name="Morowitz M.J."/>
            <person name="Banfield J.F."/>
        </authorList>
    </citation>
    <scope>NUCLEOTIDE SEQUENCE [LARGE SCALE GENOMIC DNA]</scope>
    <source>
        <strain evidence="1">S2_005_003_R2_47</strain>
    </source>
</reference>